<dbReference type="Proteomes" id="UP001432027">
    <property type="component" value="Unassembled WGS sequence"/>
</dbReference>
<feature type="non-terminal residue" evidence="1">
    <location>
        <position position="74"/>
    </location>
</feature>
<dbReference type="InterPro" id="IPR036291">
    <property type="entry name" value="NAD(P)-bd_dom_sf"/>
</dbReference>
<dbReference type="PANTHER" id="PTHR44115">
    <property type="entry name" value="PROTEIN CBG09704"/>
    <property type="match status" value="1"/>
</dbReference>
<reference evidence="1" key="1">
    <citation type="submission" date="2023-10" db="EMBL/GenBank/DDBJ databases">
        <title>Genome assembly of Pristionchus species.</title>
        <authorList>
            <person name="Yoshida K."/>
            <person name="Sommer R.J."/>
        </authorList>
    </citation>
    <scope>NUCLEOTIDE SEQUENCE</scope>
    <source>
        <strain evidence="1">RS0144</strain>
    </source>
</reference>
<dbReference type="Pfam" id="PF13561">
    <property type="entry name" value="adh_short_C2"/>
    <property type="match status" value="1"/>
</dbReference>
<feature type="non-terminal residue" evidence="1">
    <location>
        <position position="1"/>
    </location>
</feature>
<organism evidence="1 2">
    <name type="scientific">Pristionchus entomophagus</name>
    <dbReference type="NCBI Taxonomy" id="358040"/>
    <lineage>
        <taxon>Eukaryota</taxon>
        <taxon>Metazoa</taxon>
        <taxon>Ecdysozoa</taxon>
        <taxon>Nematoda</taxon>
        <taxon>Chromadorea</taxon>
        <taxon>Rhabditida</taxon>
        <taxon>Rhabditina</taxon>
        <taxon>Diplogasteromorpha</taxon>
        <taxon>Diplogasteroidea</taxon>
        <taxon>Neodiplogasteridae</taxon>
        <taxon>Pristionchus</taxon>
    </lineage>
</organism>
<comment type="caution">
    <text evidence="1">The sequence shown here is derived from an EMBL/GenBank/DDBJ whole genome shotgun (WGS) entry which is preliminary data.</text>
</comment>
<dbReference type="EMBL" id="BTSX01000004">
    <property type="protein sequence ID" value="GMS95461.1"/>
    <property type="molecule type" value="Genomic_DNA"/>
</dbReference>
<gene>
    <name evidence="1" type="ORF">PENTCL1PPCAC_17636</name>
</gene>
<dbReference type="InterPro" id="IPR002347">
    <property type="entry name" value="SDR_fam"/>
</dbReference>
<dbReference type="PANTHER" id="PTHR44115:SF4">
    <property type="entry name" value="OXIDOREDUCTASE"/>
    <property type="match status" value="1"/>
</dbReference>
<dbReference type="SUPFAM" id="SSF51735">
    <property type="entry name" value="NAD(P)-binding Rossmann-fold domains"/>
    <property type="match status" value="1"/>
</dbReference>
<proteinExistence type="predicted"/>
<accession>A0AAV5TMB6</accession>
<evidence type="ECO:0000313" key="2">
    <source>
        <dbReference type="Proteomes" id="UP001432027"/>
    </source>
</evidence>
<dbReference type="Gene3D" id="3.40.50.720">
    <property type="entry name" value="NAD(P)-binding Rossmann-like Domain"/>
    <property type="match status" value="1"/>
</dbReference>
<evidence type="ECO:0000313" key="1">
    <source>
        <dbReference type="EMBL" id="GMS95461.1"/>
    </source>
</evidence>
<dbReference type="AlphaFoldDB" id="A0AAV5TMB6"/>
<protein>
    <recommendedName>
        <fullName evidence="3">SDR family oxidoreductase</fullName>
    </recommendedName>
</protein>
<sequence length="74" mass="8168">ATEIFSRHVGEKMTQEIMSGWNATDIIPIARVGRPDDIAKAILFLADRSQSEFIIGHRLIVDGGTTLTNKLLAF</sequence>
<keyword evidence="2" id="KW-1185">Reference proteome</keyword>
<evidence type="ECO:0008006" key="3">
    <source>
        <dbReference type="Google" id="ProtNLM"/>
    </source>
</evidence>
<name>A0AAV5TMB6_9BILA</name>